<dbReference type="PANTHER" id="PTHR10802">
    <property type="entry name" value="MITOCHONDRIAL IMPORT RECEPTOR SUBUNIT TOM40"/>
    <property type="match status" value="1"/>
</dbReference>
<keyword evidence="5" id="KW-0812">Transmembrane</keyword>
<dbReference type="EMBL" id="CAJVPI010002146">
    <property type="protein sequence ID" value="CAG8636821.1"/>
    <property type="molecule type" value="Genomic_DNA"/>
</dbReference>
<protein>
    <submittedName>
        <fullName evidence="10">1696_t:CDS:1</fullName>
    </submittedName>
</protein>
<accession>A0A9N9DJ11</accession>
<dbReference type="OrthoDB" id="19656at2759"/>
<evidence type="ECO:0000256" key="6">
    <source>
        <dbReference type="ARBA" id="ARBA00022787"/>
    </source>
</evidence>
<name>A0A9N9DJ11_9GLOM</name>
<dbReference type="CDD" id="cd07305">
    <property type="entry name" value="Porin3_Tom40"/>
    <property type="match status" value="1"/>
</dbReference>
<dbReference type="InterPro" id="IPR027246">
    <property type="entry name" value="Porin_Euk/Tom40"/>
</dbReference>
<dbReference type="Gene3D" id="2.40.160.10">
    <property type="entry name" value="Porin"/>
    <property type="match status" value="1"/>
</dbReference>
<evidence type="ECO:0000256" key="8">
    <source>
        <dbReference type="ARBA" id="ARBA00023128"/>
    </source>
</evidence>
<keyword evidence="6" id="KW-1000">Mitochondrion outer membrane</keyword>
<comment type="caution">
    <text evidence="10">The sequence shown here is derived from an EMBL/GenBank/DDBJ whole genome shotgun (WGS) entry which is preliminary data.</text>
</comment>
<keyword evidence="4" id="KW-1134">Transmembrane beta strand</keyword>
<evidence type="ECO:0000256" key="9">
    <source>
        <dbReference type="ARBA" id="ARBA00023136"/>
    </source>
</evidence>
<proteinExistence type="inferred from homology"/>
<dbReference type="GO" id="GO:0008320">
    <property type="term" value="F:protein transmembrane transporter activity"/>
    <property type="evidence" value="ECO:0007669"/>
    <property type="project" value="InterPro"/>
</dbReference>
<dbReference type="InterPro" id="IPR023614">
    <property type="entry name" value="Porin_dom_sf"/>
</dbReference>
<keyword evidence="3" id="KW-0813">Transport</keyword>
<evidence type="ECO:0000256" key="5">
    <source>
        <dbReference type="ARBA" id="ARBA00022692"/>
    </source>
</evidence>
<sequence length="341" mass="37761">MAGSRDSVTSKGSSSSSTAHSWGLGSIFNGFSEYKKRLNLPNPGTFEGLHREVKSEYDFCVYGWQQEWGDVRIIATFLTNHLFDGARADLTKVLSHNFQVMHQFTLGSSAGQQSYNFGTAYVGTKTVLHGTVDTDGNLSARANYMWTPNFVTKVQAQLSPTPGHSMLQLEQDYQGSDYSFNFKTVNPSPVDSTGIFILSYLQSVTQKLSLGTEIVYQKLTSDLEETVKQYVMKYTGKDYIATLNYQEAGALQASYYQKINEKVDFGTELQMLLDGGRRAVCTVGGKFDFRAATIRGQVDTTGRVSVVIEEKIAPGFSFLITGDMEHAKGQSRFGIGIQMEQ</sequence>
<evidence type="ECO:0000256" key="2">
    <source>
        <dbReference type="ARBA" id="ARBA00010510"/>
    </source>
</evidence>
<organism evidence="10 11">
    <name type="scientific">Paraglomus brasilianum</name>
    <dbReference type="NCBI Taxonomy" id="144538"/>
    <lineage>
        <taxon>Eukaryota</taxon>
        <taxon>Fungi</taxon>
        <taxon>Fungi incertae sedis</taxon>
        <taxon>Mucoromycota</taxon>
        <taxon>Glomeromycotina</taxon>
        <taxon>Glomeromycetes</taxon>
        <taxon>Paraglomerales</taxon>
        <taxon>Paraglomeraceae</taxon>
        <taxon>Paraglomus</taxon>
    </lineage>
</organism>
<keyword evidence="7" id="KW-0653">Protein transport</keyword>
<evidence type="ECO:0000256" key="3">
    <source>
        <dbReference type="ARBA" id="ARBA00022448"/>
    </source>
</evidence>
<comment type="similarity">
    <text evidence="2">Belongs to the Tom40 family.</text>
</comment>
<keyword evidence="11" id="KW-1185">Reference proteome</keyword>
<evidence type="ECO:0000313" key="10">
    <source>
        <dbReference type="EMBL" id="CAG8636821.1"/>
    </source>
</evidence>
<evidence type="ECO:0000256" key="7">
    <source>
        <dbReference type="ARBA" id="ARBA00022927"/>
    </source>
</evidence>
<keyword evidence="9" id="KW-0472">Membrane</keyword>
<evidence type="ECO:0000256" key="4">
    <source>
        <dbReference type="ARBA" id="ARBA00022452"/>
    </source>
</evidence>
<dbReference type="InterPro" id="IPR037930">
    <property type="entry name" value="Tom40"/>
</dbReference>
<dbReference type="GO" id="GO:0030150">
    <property type="term" value="P:protein import into mitochondrial matrix"/>
    <property type="evidence" value="ECO:0007669"/>
    <property type="project" value="InterPro"/>
</dbReference>
<dbReference type="Pfam" id="PF01459">
    <property type="entry name" value="Porin_3"/>
    <property type="match status" value="1"/>
</dbReference>
<dbReference type="Proteomes" id="UP000789739">
    <property type="component" value="Unassembled WGS sequence"/>
</dbReference>
<keyword evidence="8" id="KW-0496">Mitochondrion</keyword>
<reference evidence="10" key="1">
    <citation type="submission" date="2021-06" db="EMBL/GenBank/DDBJ databases">
        <authorList>
            <person name="Kallberg Y."/>
            <person name="Tangrot J."/>
            <person name="Rosling A."/>
        </authorList>
    </citation>
    <scope>NUCLEOTIDE SEQUENCE</scope>
    <source>
        <strain evidence="10">BR232B</strain>
    </source>
</reference>
<dbReference type="AlphaFoldDB" id="A0A9N9DJ11"/>
<evidence type="ECO:0000256" key="1">
    <source>
        <dbReference type="ARBA" id="ARBA00004374"/>
    </source>
</evidence>
<dbReference type="GO" id="GO:0005741">
    <property type="term" value="C:mitochondrial outer membrane"/>
    <property type="evidence" value="ECO:0007669"/>
    <property type="project" value="UniProtKB-SubCell"/>
</dbReference>
<gene>
    <name evidence="10" type="ORF">PBRASI_LOCUS9554</name>
</gene>
<evidence type="ECO:0000313" key="11">
    <source>
        <dbReference type="Proteomes" id="UP000789739"/>
    </source>
</evidence>
<comment type="subcellular location">
    <subcellularLocation>
        <location evidence="1">Mitochondrion outer membrane</location>
        <topology evidence="1">Multi-pass membrane protein</topology>
    </subcellularLocation>
</comment>